<dbReference type="PANTHER" id="PTHR30511">
    <property type="entry name" value="ALANINE RACEMASE"/>
    <property type="match status" value="1"/>
</dbReference>
<comment type="cofactor">
    <cofactor evidence="2 8">
        <name>pyridoxal 5'-phosphate</name>
        <dbReference type="ChEBI" id="CHEBI:597326"/>
    </cofactor>
</comment>
<evidence type="ECO:0000259" key="9">
    <source>
        <dbReference type="SMART" id="SM01005"/>
    </source>
</evidence>
<dbReference type="Pfam" id="PF00842">
    <property type="entry name" value="Ala_racemase_C"/>
    <property type="match status" value="1"/>
</dbReference>
<gene>
    <name evidence="10" type="primary">alr</name>
    <name evidence="10" type="ORF">GCM10011328_36730</name>
</gene>
<dbReference type="Gene3D" id="3.20.20.10">
    <property type="entry name" value="Alanine racemase"/>
    <property type="match status" value="1"/>
</dbReference>
<dbReference type="EMBL" id="BMFZ01000012">
    <property type="protein sequence ID" value="GGA57921.1"/>
    <property type="molecule type" value="Genomic_DNA"/>
</dbReference>
<dbReference type="InterPro" id="IPR011079">
    <property type="entry name" value="Ala_racemase_C"/>
</dbReference>
<feature type="binding site" evidence="8">
    <location>
        <position position="129"/>
    </location>
    <ligand>
        <name>substrate</name>
    </ligand>
</feature>
<feature type="active site" description="Proton acceptor; specific for D-alanine" evidence="8">
    <location>
        <position position="34"/>
    </location>
</feature>
<organism evidence="10 11">
    <name type="scientific">Hafnia psychrotolerans</name>
    <dbReference type="NCBI Taxonomy" id="1477018"/>
    <lineage>
        <taxon>Bacteria</taxon>
        <taxon>Pseudomonadati</taxon>
        <taxon>Pseudomonadota</taxon>
        <taxon>Gammaproteobacteria</taxon>
        <taxon>Enterobacterales</taxon>
        <taxon>Hafniaceae</taxon>
        <taxon>Hafnia</taxon>
    </lineage>
</organism>
<dbReference type="SMART" id="SM01005">
    <property type="entry name" value="Ala_racemase_C"/>
    <property type="match status" value="1"/>
</dbReference>
<feature type="modified residue" description="N6-(pyridoxal phosphate)lysine" evidence="8">
    <location>
        <position position="34"/>
    </location>
</feature>
<comment type="caution">
    <text evidence="10">The sequence shown here is derived from an EMBL/GenBank/DDBJ whole genome shotgun (WGS) entry which is preliminary data.</text>
</comment>
<evidence type="ECO:0000313" key="11">
    <source>
        <dbReference type="Proteomes" id="UP000627464"/>
    </source>
</evidence>
<dbReference type="PRINTS" id="PR00992">
    <property type="entry name" value="ALARACEMASE"/>
</dbReference>
<sequence length="359" mass="38618">MKAATAVIDCRALRHNLQRVRHLAPQSRVMAVVKANAYGHGLLDAAHSLQDADCYGVARLSEALTLRSGGVVKPIVLLEGFFSAEDLPQVVAHGLDTAVHSHEQLAALEQATLSKPLNVWMKLDTGMHRLGVHPAEAEAFYQRLCACPNVQQPVNIMSHFARADEPDAETTPNQLRVFLQFVQGKPGLTSIAASGGVLLWPDAHMDLVRPGIILYGVSPLDSDDAVHYGLKPVMTLTSSLIAVRDHAAGEPVGYGGIWRSERETRLGVIAMGYGDGYPRSAPSGTPVLVNGRIVPIVGRVSMDMISVDLGPDARDAVGDEVIFWGEGLPVEQVSTATGISQYELITQLTSRVVRIYVGE</sequence>
<keyword evidence="6 8" id="KW-0413">Isomerase</keyword>
<dbReference type="NCBIfam" id="TIGR00492">
    <property type="entry name" value="alr"/>
    <property type="match status" value="1"/>
</dbReference>
<dbReference type="Pfam" id="PF01168">
    <property type="entry name" value="Ala_racemase_N"/>
    <property type="match status" value="1"/>
</dbReference>
<comment type="similarity">
    <text evidence="4 8">Belongs to the alanine racemase family.</text>
</comment>
<evidence type="ECO:0000256" key="1">
    <source>
        <dbReference type="ARBA" id="ARBA00000316"/>
    </source>
</evidence>
<dbReference type="HAMAP" id="MF_01201">
    <property type="entry name" value="Ala_racemase"/>
    <property type="match status" value="1"/>
</dbReference>
<dbReference type="Gene3D" id="2.40.37.10">
    <property type="entry name" value="Lyase, Ornithine Decarboxylase, Chain A, domain 1"/>
    <property type="match status" value="1"/>
</dbReference>
<dbReference type="InterPro" id="IPR009006">
    <property type="entry name" value="Ala_racemase/Decarboxylase_C"/>
</dbReference>
<evidence type="ECO:0000256" key="5">
    <source>
        <dbReference type="ARBA" id="ARBA00022898"/>
    </source>
</evidence>
<reference evidence="11" key="1">
    <citation type="journal article" date="2019" name="Int. J. Syst. Evol. Microbiol.">
        <title>The Global Catalogue of Microorganisms (GCM) 10K type strain sequencing project: providing services to taxonomists for standard genome sequencing and annotation.</title>
        <authorList>
            <consortium name="The Broad Institute Genomics Platform"/>
            <consortium name="The Broad Institute Genome Sequencing Center for Infectious Disease"/>
            <person name="Wu L."/>
            <person name="Ma J."/>
        </authorList>
    </citation>
    <scope>NUCLEOTIDE SEQUENCE [LARGE SCALE GENOMIC DNA]</scope>
    <source>
        <strain evidence="11">CGMCC 1.12806</strain>
    </source>
</reference>
<comment type="pathway">
    <text evidence="7 8">Amino-acid biosynthesis; D-alanine biosynthesis; D-alanine from L-alanine: step 1/1.</text>
</comment>
<dbReference type="SUPFAM" id="SSF50621">
    <property type="entry name" value="Alanine racemase C-terminal domain-like"/>
    <property type="match status" value="1"/>
</dbReference>
<comment type="catalytic activity">
    <reaction evidence="1 8">
        <text>L-alanine = D-alanine</text>
        <dbReference type="Rhea" id="RHEA:20249"/>
        <dbReference type="ChEBI" id="CHEBI:57416"/>
        <dbReference type="ChEBI" id="CHEBI:57972"/>
        <dbReference type="EC" id="5.1.1.1"/>
    </reaction>
</comment>
<dbReference type="InterPro" id="IPR020622">
    <property type="entry name" value="Ala_racemase_pyridoxalP-BS"/>
</dbReference>
<feature type="domain" description="Alanine racemase C-terminal" evidence="9">
    <location>
        <begin position="233"/>
        <end position="357"/>
    </location>
</feature>
<dbReference type="InterPro" id="IPR000821">
    <property type="entry name" value="Ala_racemase"/>
</dbReference>
<evidence type="ECO:0000256" key="6">
    <source>
        <dbReference type="ARBA" id="ARBA00023235"/>
    </source>
</evidence>
<evidence type="ECO:0000256" key="8">
    <source>
        <dbReference type="HAMAP-Rule" id="MF_01201"/>
    </source>
</evidence>
<feature type="active site" description="Proton acceptor; specific for L-alanine" evidence="8">
    <location>
        <position position="254"/>
    </location>
</feature>
<dbReference type="Proteomes" id="UP000627464">
    <property type="component" value="Unassembled WGS sequence"/>
</dbReference>
<dbReference type="InterPro" id="IPR001608">
    <property type="entry name" value="Ala_racemase_N"/>
</dbReference>
<dbReference type="SUPFAM" id="SSF51419">
    <property type="entry name" value="PLP-binding barrel"/>
    <property type="match status" value="1"/>
</dbReference>
<protein>
    <recommendedName>
        <fullName evidence="8">Alanine racemase</fullName>
        <ecNumber evidence="8">5.1.1.1</ecNumber>
    </recommendedName>
</protein>
<comment type="function">
    <text evidence="8">Catalyzes the interconversion of L-alanine and D-alanine. May also act on other amino acids.</text>
</comment>
<keyword evidence="5 8" id="KW-0663">Pyridoxal phosphate</keyword>
<evidence type="ECO:0000256" key="3">
    <source>
        <dbReference type="ARBA" id="ARBA00004752"/>
    </source>
</evidence>
<name>A0ABQ1H544_9GAMM</name>
<dbReference type="InterPro" id="IPR029066">
    <property type="entry name" value="PLP-binding_barrel"/>
</dbReference>
<dbReference type="PANTHER" id="PTHR30511:SF4">
    <property type="entry name" value="ALANINE RACEMASE, BIOSYNTHETIC"/>
    <property type="match status" value="1"/>
</dbReference>
<evidence type="ECO:0000313" key="10">
    <source>
        <dbReference type="EMBL" id="GGA57921.1"/>
    </source>
</evidence>
<comment type="pathway">
    <text evidence="3">Cell wall biogenesis; peptidoglycan biosynthesis.</text>
</comment>
<feature type="binding site" evidence="8">
    <location>
        <position position="302"/>
    </location>
    <ligand>
        <name>substrate</name>
    </ligand>
</feature>
<dbReference type="PROSITE" id="PS00395">
    <property type="entry name" value="ALANINE_RACEMASE"/>
    <property type="match status" value="1"/>
</dbReference>
<accession>A0ABQ1H544</accession>
<dbReference type="RefSeq" id="WP_188474985.1">
    <property type="nucleotide sequence ID" value="NZ_BMFZ01000012.1"/>
</dbReference>
<evidence type="ECO:0000256" key="4">
    <source>
        <dbReference type="ARBA" id="ARBA00007880"/>
    </source>
</evidence>
<dbReference type="EC" id="5.1.1.1" evidence="8"/>
<keyword evidence="11" id="KW-1185">Reference proteome</keyword>
<evidence type="ECO:0000256" key="7">
    <source>
        <dbReference type="ARBA" id="ARBA00037912"/>
    </source>
</evidence>
<evidence type="ECO:0000256" key="2">
    <source>
        <dbReference type="ARBA" id="ARBA00001933"/>
    </source>
</evidence>
<proteinExistence type="inferred from homology"/>
<dbReference type="CDD" id="cd06827">
    <property type="entry name" value="PLPDE_III_AR_proteobact"/>
    <property type="match status" value="1"/>
</dbReference>